<sequence>METLWDCGYSSEKWAPNQNDPKSTRILINEVKKQPRVTAKDLKASLELANICVHESTVRKTLNKQGVYGRTPRRKPLLIKKNVCMSAETLQKLGDAKGQ</sequence>
<dbReference type="Ensembl" id="ENSLCAT00010001713.1">
    <property type="protein sequence ID" value="ENSLCAP00010001650.1"/>
    <property type="gene ID" value="ENSLCAG00010000948.1"/>
</dbReference>
<protein>
    <recommendedName>
        <fullName evidence="1">Transposase Tc1-like domain-containing protein</fullName>
    </recommendedName>
</protein>
<evidence type="ECO:0000313" key="2">
    <source>
        <dbReference type="Ensembl" id="ENSLCAP00010001650.1"/>
    </source>
</evidence>
<dbReference type="InParanoid" id="A0A4W6BT78"/>
<dbReference type="GO" id="GO:0015074">
    <property type="term" value="P:DNA integration"/>
    <property type="evidence" value="ECO:0007669"/>
    <property type="project" value="InterPro"/>
</dbReference>
<reference evidence="2" key="3">
    <citation type="submission" date="2025-09" db="UniProtKB">
        <authorList>
            <consortium name="Ensembl"/>
        </authorList>
    </citation>
    <scope>IDENTIFICATION</scope>
</reference>
<name>A0A4W6BT78_LATCA</name>
<feature type="domain" description="Transposase Tc1-like" evidence="1">
    <location>
        <begin position="25"/>
        <end position="83"/>
    </location>
</feature>
<reference evidence="2" key="2">
    <citation type="submission" date="2025-08" db="UniProtKB">
        <authorList>
            <consortium name="Ensembl"/>
        </authorList>
    </citation>
    <scope>IDENTIFICATION</scope>
</reference>
<dbReference type="Pfam" id="PF01498">
    <property type="entry name" value="HTH_Tnp_Tc3_2"/>
    <property type="match status" value="1"/>
</dbReference>
<organism evidence="2 3">
    <name type="scientific">Lates calcarifer</name>
    <name type="common">Barramundi</name>
    <name type="synonym">Holocentrus calcarifer</name>
    <dbReference type="NCBI Taxonomy" id="8187"/>
    <lineage>
        <taxon>Eukaryota</taxon>
        <taxon>Metazoa</taxon>
        <taxon>Chordata</taxon>
        <taxon>Craniata</taxon>
        <taxon>Vertebrata</taxon>
        <taxon>Euteleostomi</taxon>
        <taxon>Actinopterygii</taxon>
        <taxon>Neopterygii</taxon>
        <taxon>Teleostei</taxon>
        <taxon>Neoteleostei</taxon>
        <taxon>Acanthomorphata</taxon>
        <taxon>Carangaria</taxon>
        <taxon>Carangaria incertae sedis</taxon>
        <taxon>Centropomidae</taxon>
        <taxon>Lates</taxon>
    </lineage>
</organism>
<proteinExistence type="predicted"/>
<keyword evidence="3" id="KW-1185">Reference proteome</keyword>
<dbReference type="AlphaFoldDB" id="A0A4W6BT78"/>
<dbReference type="GO" id="GO:0006313">
    <property type="term" value="P:DNA transposition"/>
    <property type="evidence" value="ECO:0007669"/>
    <property type="project" value="InterPro"/>
</dbReference>
<dbReference type="InterPro" id="IPR002492">
    <property type="entry name" value="Transposase_Tc1-like"/>
</dbReference>
<dbReference type="STRING" id="8187.ENSLCAP00010001650"/>
<evidence type="ECO:0000313" key="3">
    <source>
        <dbReference type="Proteomes" id="UP000314980"/>
    </source>
</evidence>
<reference evidence="3" key="1">
    <citation type="submission" date="2015-09" db="EMBL/GenBank/DDBJ databases">
        <authorList>
            <person name="Sai Rama Sridatta P."/>
        </authorList>
    </citation>
    <scope>NUCLEOTIDE SEQUENCE [LARGE SCALE GENOMIC DNA]</scope>
</reference>
<evidence type="ECO:0000259" key="1">
    <source>
        <dbReference type="Pfam" id="PF01498"/>
    </source>
</evidence>
<dbReference type="GeneTree" id="ENSGT01030000235350"/>
<accession>A0A4W6BT78</accession>
<dbReference type="Proteomes" id="UP000314980">
    <property type="component" value="Unassembled WGS sequence"/>
</dbReference>
<dbReference type="GO" id="GO:0003677">
    <property type="term" value="F:DNA binding"/>
    <property type="evidence" value="ECO:0007669"/>
    <property type="project" value="InterPro"/>
</dbReference>